<comment type="caution">
    <text evidence="1">The sequence shown here is derived from an EMBL/GenBank/DDBJ whole genome shotgun (WGS) entry which is preliminary data.</text>
</comment>
<evidence type="ECO:0000313" key="1">
    <source>
        <dbReference type="EMBL" id="KAF9123386.1"/>
    </source>
</evidence>
<dbReference type="AlphaFoldDB" id="A0A9P5R8B5"/>
<gene>
    <name evidence="1" type="ORF">BG015_005332</name>
</gene>
<evidence type="ECO:0000313" key="2">
    <source>
        <dbReference type="Proteomes" id="UP000748756"/>
    </source>
</evidence>
<feature type="non-terminal residue" evidence="1">
    <location>
        <position position="81"/>
    </location>
</feature>
<name>A0A9P5R8B5_9FUNG</name>
<keyword evidence="2" id="KW-1185">Reference proteome</keyword>
<proteinExistence type="predicted"/>
<organism evidence="1 2">
    <name type="scientific">Linnemannia schmuckeri</name>
    <dbReference type="NCBI Taxonomy" id="64567"/>
    <lineage>
        <taxon>Eukaryota</taxon>
        <taxon>Fungi</taxon>
        <taxon>Fungi incertae sedis</taxon>
        <taxon>Mucoromycota</taxon>
        <taxon>Mortierellomycotina</taxon>
        <taxon>Mortierellomycetes</taxon>
        <taxon>Mortierellales</taxon>
        <taxon>Mortierellaceae</taxon>
        <taxon>Linnemannia</taxon>
    </lineage>
</organism>
<accession>A0A9P5R8B5</accession>
<sequence>MDALQDGYDSRPCSIAVRQADVSDIIDENNRYLGISANSQMKIKMMRSVYYHSSLYEPEVIDEYAAEYHEEQLHLANNAEE</sequence>
<dbReference type="EMBL" id="JAAAUQ010002471">
    <property type="protein sequence ID" value="KAF9123386.1"/>
    <property type="molecule type" value="Genomic_DNA"/>
</dbReference>
<reference evidence="1" key="1">
    <citation type="journal article" date="2020" name="Fungal Divers.">
        <title>Resolving the Mortierellaceae phylogeny through synthesis of multi-gene phylogenetics and phylogenomics.</title>
        <authorList>
            <person name="Vandepol N."/>
            <person name="Liber J."/>
            <person name="Desiro A."/>
            <person name="Na H."/>
            <person name="Kennedy M."/>
            <person name="Barry K."/>
            <person name="Grigoriev I.V."/>
            <person name="Miller A.N."/>
            <person name="O'Donnell K."/>
            <person name="Stajich J.E."/>
            <person name="Bonito G."/>
        </authorList>
    </citation>
    <scope>NUCLEOTIDE SEQUENCE</scope>
    <source>
        <strain evidence="1">NRRL 6426</strain>
    </source>
</reference>
<protein>
    <submittedName>
        <fullName evidence="1">Uncharacterized protein</fullName>
    </submittedName>
</protein>
<dbReference type="Proteomes" id="UP000748756">
    <property type="component" value="Unassembled WGS sequence"/>
</dbReference>